<evidence type="ECO:0000313" key="5">
    <source>
        <dbReference type="Proteomes" id="UP000887568"/>
    </source>
</evidence>
<dbReference type="SMART" id="SM00256">
    <property type="entry name" value="FBOX"/>
    <property type="match status" value="1"/>
</dbReference>
<dbReference type="SMART" id="SM01052">
    <property type="entry name" value="CAP_GLY"/>
    <property type="match status" value="2"/>
</dbReference>
<evidence type="ECO:0000256" key="1">
    <source>
        <dbReference type="SAM" id="MobiDB-lite"/>
    </source>
</evidence>
<accession>A0A914AQ10</accession>
<dbReference type="InterPro" id="IPR001810">
    <property type="entry name" value="F-box_dom"/>
</dbReference>
<proteinExistence type="predicted"/>
<dbReference type="OrthoDB" id="5412539at2759"/>
<dbReference type="Pfam" id="PF12937">
    <property type="entry name" value="F-box-like"/>
    <property type="match status" value="1"/>
</dbReference>
<feature type="compositionally biased region" description="Basic residues" evidence="1">
    <location>
        <begin position="255"/>
        <end position="264"/>
    </location>
</feature>
<dbReference type="InterPro" id="IPR036047">
    <property type="entry name" value="F-box-like_dom_sf"/>
</dbReference>
<dbReference type="Proteomes" id="UP000887568">
    <property type="component" value="Unplaced"/>
</dbReference>
<feature type="domain" description="F-box" evidence="2">
    <location>
        <begin position="344"/>
        <end position="390"/>
    </location>
</feature>
<evidence type="ECO:0000259" key="3">
    <source>
        <dbReference type="PROSITE" id="PS50245"/>
    </source>
</evidence>
<reference evidence="4" key="1">
    <citation type="submission" date="2022-11" db="UniProtKB">
        <authorList>
            <consortium name="EnsemblMetazoa"/>
        </authorList>
    </citation>
    <scope>IDENTIFICATION</scope>
</reference>
<feature type="region of interest" description="Disordered" evidence="1">
    <location>
        <begin position="255"/>
        <end position="310"/>
    </location>
</feature>
<dbReference type="Gene3D" id="2.30.30.190">
    <property type="entry name" value="CAP Gly-rich-like domain"/>
    <property type="match status" value="2"/>
</dbReference>
<feature type="compositionally biased region" description="Low complexity" evidence="1">
    <location>
        <begin position="272"/>
        <end position="288"/>
    </location>
</feature>
<dbReference type="PROSITE" id="PS00845">
    <property type="entry name" value="CAP_GLY_1"/>
    <property type="match status" value="1"/>
</dbReference>
<name>A0A914AQ10_PATMI</name>
<dbReference type="AlphaFoldDB" id="A0A914AQ10"/>
<dbReference type="InterPro" id="IPR036859">
    <property type="entry name" value="CAP-Gly_dom_sf"/>
</dbReference>
<dbReference type="SUPFAM" id="SSF81383">
    <property type="entry name" value="F-box domain"/>
    <property type="match status" value="1"/>
</dbReference>
<evidence type="ECO:0000259" key="2">
    <source>
        <dbReference type="PROSITE" id="PS50181"/>
    </source>
</evidence>
<dbReference type="GeneID" id="119735945"/>
<evidence type="ECO:0008006" key="6">
    <source>
        <dbReference type="Google" id="ProtNLM"/>
    </source>
</evidence>
<dbReference type="SUPFAM" id="SSF50998">
    <property type="entry name" value="Quinoprotein alcohol dehydrogenase-like"/>
    <property type="match status" value="1"/>
</dbReference>
<dbReference type="InterPro" id="IPR000938">
    <property type="entry name" value="CAP-Gly_domain"/>
</dbReference>
<keyword evidence="5" id="KW-1185">Reference proteome</keyword>
<feature type="compositionally biased region" description="Basic residues" evidence="1">
    <location>
        <begin position="29"/>
        <end position="39"/>
    </location>
</feature>
<dbReference type="Gene3D" id="2.130.10.10">
    <property type="entry name" value="YVTN repeat-like/Quinoprotein amine dehydrogenase"/>
    <property type="match status" value="1"/>
</dbReference>
<organism evidence="4 5">
    <name type="scientific">Patiria miniata</name>
    <name type="common">Bat star</name>
    <name type="synonym">Asterina miniata</name>
    <dbReference type="NCBI Taxonomy" id="46514"/>
    <lineage>
        <taxon>Eukaryota</taxon>
        <taxon>Metazoa</taxon>
        <taxon>Echinodermata</taxon>
        <taxon>Eleutherozoa</taxon>
        <taxon>Asterozoa</taxon>
        <taxon>Asteroidea</taxon>
        <taxon>Valvatacea</taxon>
        <taxon>Valvatida</taxon>
        <taxon>Asterinidae</taxon>
        <taxon>Patiria</taxon>
    </lineage>
</organism>
<dbReference type="EnsemblMetazoa" id="XM_038209909.1">
    <property type="protein sequence ID" value="XP_038065837.1"/>
    <property type="gene ID" value="LOC119735945"/>
</dbReference>
<feature type="domain" description="CAP-Gly" evidence="3">
    <location>
        <begin position="202"/>
        <end position="244"/>
    </location>
</feature>
<dbReference type="InterPro" id="IPR015943">
    <property type="entry name" value="WD40/YVTN_repeat-like_dom_sf"/>
</dbReference>
<dbReference type="InterPro" id="IPR011047">
    <property type="entry name" value="Quinoprotein_ADH-like_sf"/>
</dbReference>
<dbReference type="Pfam" id="PF01302">
    <property type="entry name" value="CAP_GLY"/>
    <property type="match status" value="2"/>
</dbReference>
<dbReference type="RefSeq" id="XP_038065837.1">
    <property type="nucleotide sequence ID" value="XM_038209909.1"/>
</dbReference>
<feature type="domain" description="CAP-Gly" evidence="3">
    <location>
        <begin position="110"/>
        <end position="156"/>
    </location>
</feature>
<dbReference type="Gene3D" id="1.20.1280.50">
    <property type="match status" value="1"/>
</dbReference>
<dbReference type="PROSITE" id="PS50245">
    <property type="entry name" value="CAP_GLY_2"/>
    <property type="match status" value="2"/>
</dbReference>
<dbReference type="PROSITE" id="PS50181">
    <property type="entry name" value="FBOX"/>
    <property type="match status" value="1"/>
</dbReference>
<protein>
    <recommendedName>
        <fullName evidence="6">F-box domain-containing protein</fullName>
    </recommendedName>
</protein>
<dbReference type="PANTHER" id="PTHR18916">
    <property type="entry name" value="DYNACTIN 1-RELATED MICROTUBULE-BINDING"/>
    <property type="match status" value="1"/>
</dbReference>
<dbReference type="SUPFAM" id="SSF74924">
    <property type="entry name" value="Cap-Gly domain"/>
    <property type="match status" value="2"/>
</dbReference>
<feature type="region of interest" description="Disordered" evidence="1">
    <location>
        <begin position="18"/>
        <end position="47"/>
    </location>
</feature>
<sequence length="825" mass="91843">MRRCDSERADIWPFSRNQNEELLAARTKPTPRSRGKPRSGSRNSKTVKVEDAVAQFARVAGMEPSEASYYVENIVEVNPPSNSSTPKDNLTIGLRVIVSGDRRGSIQYLGETQFAPGQWAGVALDRAFGQNVGKNDGSVKGVRYFQCERNRGVFTRPDKLSREPPARKAVSACCNFQKWMNVGGGDRVMVSGSKLGTLRYIGTTKFGEGDWAGVELDDELGKNDGIVAGIMYFQCKPKHGLFVPVHKVAKVLRKPPPRSAKRKTVTREKHSSSTSCFSSVGSTASSFTRNMDHGGSVADPGSPPTQEATRRISADVPQNIFATASNEVSANSSEDQCTTVAPSGSSIYCVPDDLLQNIFQHLSASDLCNLASCCRWLRDATNQDSFWLPLCQSRGWELYGTTTDLAKIASYGPSEEATGASEASDCSVTFQNDRIVTDDNTAGLTSTCRWKGVYMRAYHLDRNWATNRSHFKDIAWKELKPYCKVVIDGDLMAICLGQYDIFVYDFRTVTLKCIISGLDDTCKLKDGVVVVAGLDDVVRAYDAETGQELKMPGRCKRGSISPLFFDGELFITCHGGYRADNTRFEVWHIKDGLQHILTDISLNGYPIQHWDYRDGMLVAAHDNSNVVWDARSGECLHKLTCGGRPSVKLGQNVIVCVSLNQDIGMWLLNIWSQDTGECQQVIPLSDFNSPHPLLINNLIIVRDESGQGENLQRSGYPVKVIYDLNGKLVMEEIATKLGRCMLAVCNYQEFRYMYSVTHHRPYATAYLKDGSRKAYIFSATPNGFVRLFALDPEARASTLSLIWMDEIRMIIFDRRKCSLLIHHYW</sequence>
<evidence type="ECO:0000313" key="4">
    <source>
        <dbReference type="EnsemblMetazoa" id="XP_038065837.1"/>
    </source>
</evidence>